<keyword evidence="3" id="KW-1185">Reference proteome</keyword>
<protein>
    <submittedName>
        <fullName evidence="2">Uncharacterized protein</fullName>
    </submittedName>
</protein>
<dbReference type="RefSeq" id="WP_027288104.1">
    <property type="nucleotide sequence ID" value="NZ_NRRE01000011.1"/>
</dbReference>
<dbReference type="Proteomes" id="UP000778970">
    <property type="component" value="Unassembled WGS sequence"/>
</dbReference>
<dbReference type="AlphaFoldDB" id="A0A934QGD9"/>
<keyword evidence="1" id="KW-0472">Membrane</keyword>
<sequence length="66" mass="6997">MSDEGKLIMFFREMALGFLVFATSGFVLGRVLATKMDINGEGLSGAYICYGVSFVSGLIGILVAIV</sequence>
<evidence type="ECO:0000313" key="2">
    <source>
        <dbReference type="EMBL" id="MBK1696152.1"/>
    </source>
</evidence>
<organism evidence="2 3">
    <name type="scientific">Rhodovibrio salinarum</name>
    <dbReference type="NCBI Taxonomy" id="1087"/>
    <lineage>
        <taxon>Bacteria</taxon>
        <taxon>Pseudomonadati</taxon>
        <taxon>Pseudomonadota</taxon>
        <taxon>Alphaproteobacteria</taxon>
        <taxon>Rhodospirillales</taxon>
        <taxon>Rhodovibrionaceae</taxon>
        <taxon>Rhodovibrio</taxon>
    </lineage>
</organism>
<keyword evidence="1" id="KW-0812">Transmembrane</keyword>
<name>A0A934QGD9_9PROT</name>
<proteinExistence type="predicted"/>
<keyword evidence="1" id="KW-1133">Transmembrane helix</keyword>
<evidence type="ECO:0000313" key="3">
    <source>
        <dbReference type="Proteomes" id="UP000778970"/>
    </source>
</evidence>
<gene>
    <name evidence="2" type="ORF">CKO21_02705</name>
</gene>
<feature type="transmembrane region" description="Helical" evidence="1">
    <location>
        <begin position="43"/>
        <end position="65"/>
    </location>
</feature>
<reference evidence="2" key="1">
    <citation type="submission" date="2017-08" db="EMBL/GenBank/DDBJ databases">
        <authorList>
            <person name="Imhoff J.F."/>
            <person name="Rahn T."/>
            <person name="Kuenzel S."/>
            <person name="Neulinger S.C."/>
        </authorList>
    </citation>
    <scope>NUCLEOTIDE SEQUENCE</scope>
    <source>
        <strain evidence="2">DSM 9154</strain>
    </source>
</reference>
<reference evidence="2" key="2">
    <citation type="journal article" date="2020" name="Microorganisms">
        <title>Osmotic Adaptation and Compatible Solute Biosynthesis of Phototrophic Bacteria as Revealed from Genome Analyses.</title>
        <authorList>
            <person name="Imhoff J.F."/>
            <person name="Rahn T."/>
            <person name="Kunzel S."/>
            <person name="Keller A."/>
            <person name="Neulinger S.C."/>
        </authorList>
    </citation>
    <scope>NUCLEOTIDE SEQUENCE</scope>
    <source>
        <strain evidence="2">DSM 9154</strain>
    </source>
</reference>
<comment type="caution">
    <text evidence="2">The sequence shown here is derived from an EMBL/GenBank/DDBJ whole genome shotgun (WGS) entry which is preliminary data.</text>
</comment>
<dbReference type="EMBL" id="NRRE01000011">
    <property type="protein sequence ID" value="MBK1696152.1"/>
    <property type="molecule type" value="Genomic_DNA"/>
</dbReference>
<accession>A0A934QGD9</accession>
<evidence type="ECO:0000256" key="1">
    <source>
        <dbReference type="SAM" id="Phobius"/>
    </source>
</evidence>